<reference evidence="2 3" key="1">
    <citation type="submission" date="2024-09" db="EMBL/GenBank/DDBJ databases">
        <authorList>
            <person name="Sun Q."/>
            <person name="Mori K."/>
        </authorList>
    </citation>
    <scope>NUCLEOTIDE SEQUENCE [LARGE SCALE GENOMIC DNA]</scope>
    <source>
        <strain evidence="2 3">NCAIM B.02537</strain>
    </source>
</reference>
<proteinExistence type="predicted"/>
<dbReference type="Pfam" id="PF21798">
    <property type="entry name" value="DUF6878"/>
    <property type="match status" value="1"/>
</dbReference>
<evidence type="ECO:0000313" key="2">
    <source>
        <dbReference type="EMBL" id="MFC0590910.1"/>
    </source>
</evidence>
<dbReference type="InterPro" id="IPR049243">
    <property type="entry name" value="DUF6878"/>
</dbReference>
<gene>
    <name evidence="2" type="ORF">ACFFF7_16010</name>
</gene>
<dbReference type="Proteomes" id="UP001589943">
    <property type="component" value="Unassembled WGS sequence"/>
</dbReference>
<dbReference type="EMBL" id="JBHLTL010000011">
    <property type="protein sequence ID" value="MFC0590910.1"/>
    <property type="molecule type" value="Genomic_DNA"/>
</dbReference>
<sequence>MVDMTQVMADFHERQAERAIKAQTEIEHLKQAVLGPLGEAGITRVEVRFDGCGDSGAVEQCECFDVAMNTVPCPEVAIAQFDFEVAREPTGEGPLMLAGALDSLTYLALERFHPGWEINDGSCGMLVIEVAQADFVLECSLRYTGYDEHFTGL</sequence>
<feature type="domain" description="DUF6878" evidence="1">
    <location>
        <begin position="30"/>
        <end position="149"/>
    </location>
</feature>
<protein>
    <submittedName>
        <fullName evidence="2">DUF6878 family protein</fullName>
    </submittedName>
</protein>
<evidence type="ECO:0000259" key="1">
    <source>
        <dbReference type="Pfam" id="PF21798"/>
    </source>
</evidence>
<dbReference type="RefSeq" id="WP_379482335.1">
    <property type="nucleotide sequence ID" value="NZ_JBHLTL010000011.1"/>
</dbReference>
<keyword evidence="3" id="KW-1185">Reference proteome</keyword>
<accession>A0ABV6PM58</accession>
<name>A0ABV6PM58_9SPHN</name>
<evidence type="ECO:0000313" key="3">
    <source>
        <dbReference type="Proteomes" id="UP001589943"/>
    </source>
</evidence>
<organism evidence="2 3">
    <name type="scientific">Novosphingobium aquiterrae</name>
    <dbReference type="NCBI Taxonomy" id="624388"/>
    <lineage>
        <taxon>Bacteria</taxon>
        <taxon>Pseudomonadati</taxon>
        <taxon>Pseudomonadota</taxon>
        <taxon>Alphaproteobacteria</taxon>
        <taxon>Sphingomonadales</taxon>
        <taxon>Sphingomonadaceae</taxon>
        <taxon>Novosphingobium</taxon>
    </lineage>
</organism>
<comment type="caution">
    <text evidence="2">The sequence shown here is derived from an EMBL/GenBank/DDBJ whole genome shotgun (WGS) entry which is preliminary data.</text>
</comment>